<feature type="domain" description="DUF4159" evidence="2">
    <location>
        <begin position="47"/>
        <end position="239"/>
    </location>
</feature>
<evidence type="ECO:0000256" key="1">
    <source>
        <dbReference type="SAM" id="Phobius"/>
    </source>
</evidence>
<dbReference type="Gene3D" id="3.40.50.12140">
    <property type="entry name" value="Domain of unknown function DUF4159"/>
    <property type="match status" value="1"/>
</dbReference>
<evidence type="ECO:0000259" key="2">
    <source>
        <dbReference type="Pfam" id="PF13709"/>
    </source>
</evidence>
<dbReference type="RefSeq" id="WP_123203822.1">
    <property type="nucleotide sequence ID" value="NZ_RBEE01000001.1"/>
</dbReference>
<dbReference type="Pfam" id="PF13709">
    <property type="entry name" value="DUF4159"/>
    <property type="match status" value="1"/>
</dbReference>
<dbReference type="EMBL" id="RBEE01000001">
    <property type="protein sequence ID" value="RNL56840.1"/>
    <property type="molecule type" value="Genomic_DNA"/>
</dbReference>
<accession>A0A3N0C2S6</accession>
<dbReference type="InterPro" id="IPR025297">
    <property type="entry name" value="DUF4159"/>
</dbReference>
<protein>
    <submittedName>
        <fullName evidence="3">DUF4159 domain-containing protein</fullName>
    </submittedName>
</protein>
<keyword evidence="4" id="KW-1185">Reference proteome</keyword>
<gene>
    <name evidence="3" type="ORF">D7004_00030</name>
</gene>
<reference evidence="3 4" key="1">
    <citation type="submission" date="2018-10" db="EMBL/GenBank/DDBJ databases">
        <title>Genome sequencing of Pedobacter jejuensis TNB23.</title>
        <authorList>
            <person name="Cho Y.-J."/>
            <person name="Cho A."/>
            <person name="Kim O.-S."/>
        </authorList>
    </citation>
    <scope>NUCLEOTIDE SEQUENCE [LARGE SCALE GENOMIC DNA]</scope>
    <source>
        <strain evidence="3 4">TNB23</strain>
    </source>
</reference>
<dbReference type="AlphaFoldDB" id="A0A3N0C2S6"/>
<evidence type="ECO:0000313" key="4">
    <source>
        <dbReference type="Proteomes" id="UP000274046"/>
    </source>
</evidence>
<organism evidence="3 4">
    <name type="scientific">Pedobacter jejuensis</name>
    <dbReference type="NCBI Taxonomy" id="1268550"/>
    <lineage>
        <taxon>Bacteria</taxon>
        <taxon>Pseudomonadati</taxon>
        <taxon>Bacteroidota</taxon>
        <taxon>Sphingobacteriia</taxon>
        <taxon>Sphingobacteriales</taxon>
        <taxon>Sphingobacteriaceae</taxon>
        <taxon>Pedobacter</taxon>
    </lineage>
</organism>
<comment type="caution">
    <text evidence="3">The sequence shown here is derived from an EMBL/GenBank/DDBJ whole genome shotgun (WGS) entry which is preliminary data.</text>
</comment>
<feature type="transmembrane region" description="Helical" evidence="1">
    <location>
        <begin position="22"/>
        <end position="42"/>
    </location>
</feature>
<keyword evidence="1" id="KW-0812">Transmembrane</keyword>
<dbReference type="PROSITE" id="PS51257">
    <property type="entry name" value="PROKAR_LIPOPROTEIN"/>
    <property type="match status" value="1"/>
</dbReference>
<proteinExistence type="predicted"/>
<name>A0A3N0C2S6_9SPHI</name>
<keyword evidence="1" id="KW-0472">Membrane</keyword>
<dbReference type="OrthoDB" id="9804083at2"/>
<evidence type="ECO:0000313" key="3">
    <source>
        <dbReference type="EMBL" id="RNL56840.1"/>
    </source>
</evidence>
<keyword evidence="1" id="KW-1133">Transmembrane helix</keyword>
<dbReference type="Proteomes" id="UP000274046">
    <property type="component" value="Unassembled WGS sequence"/>
</dbReference>
<sequence length="241" mass="27881">MRRVECCKLKIMDLSSLSLKRLLSFSFIFISCFFFLILVSFAPPSYRMAKLKYNGGGDWYADRTALPNLIAFCNSNLKTNFYPEESIVEVGSKEIFNFPFVYMTGHGNVVFSEQEVKNLRQYLIGGGFLHIDDNYGLDKFIRPQMKKVFPELEFVELPANHVLYNQKFKFPSGLPKIHEHDNKRPQGFALIYKGRVVCYYTFECDLGNGWEDFGTYPEDSQETRLKALKMGANLVQYALTQ</sequence>